<dbReference type="Pfam" id="PF00903">
    <property type="entry name" value="Glyoxalase"/>
    <property type="match status" value="1"/>
</dbReference>
<dbReference type="InterPro" id="IPR037523">
    <property type="entry name" value="VOC_core"/>
</dbReference>
<protein>
    <submittedName>
        <fullName evidence="2">Glyoxalase-like domain</fullName>
    </submittedName>
</protein>
<evidence type="ECO:0000313" key="2">
    <source>
        <dbReference type="EMBL" id="CUU66924.1"/>
    </source>
</evidence>
<sequence length="124" mass="14211">MTARFNHTIIASKIPADMAVFYIDILEAAPAESWGIFTNVTIGDGVMLQFAEVTWEYSPQHYAYLVDDGHFDRALRTLRERSIEFWAGPQRQQPSEINHGHDGRGVYFLDPSGHYLELITHPYL</sequence>
<evidence type="ECO:0000313" key="3">
    <source>
        <dbReference type="Proteomes" id="UP000182498"/>
    </source>
</evidence>
<dbReference type="OrthoDB" id="9810341at2"/>
<gene>
    <name evidence="2" type="ORF">CVAR292_02277</name>
</gene>
<dbReference type="RefSeq" id="WP_073884521.1">
    <property type="nucleotide sequence ID" value="NZ_FAUH01000016.1"/>
</dbReference>
<feature type="domain" description="VOC" evidence="1">
    <location>
        <begin position="4"/>
        <end position="121"/>
    </location>
</feature>
<dbReference type="Proteomes" id="UP000182498">
    <property type="component" value="Unassembled WGS sequence"/>
</dbReference>
<dbReference type="EMBL" id="FAUH01000016">
    <property type="protein sequence ID" value="CUU66924.1"/>
    <property type="molecule type" value="Genomic_DNA"/>
</dbReference>
<dbReference type="SUPFAM" id="SSF54593">
    <property type="entry name" value="Glyoxalase/Bleomycin resistance protein/Dihydroxybiphenyl dioxygenase"/>
    <property type="match status" value="1"/>
</dbReference>
<dbReference type="InterPro" id="IPR029068">
    <property type="entry name" value="Glyas_Bleomycin-R_OHBP_Dase"/>
</dbReference>
<dbReference type="PROSITE" id="PS51819">
    <property type="entry name" value="VOC"/>
    <property type="match status" value="1"/>
</dbReference>
<dbReference type="AlphaFoldDB" id="A0A0X2NN75"/>
<proteinExistence type="predicted"/>
<dbReference type="InterPro" id="IPR004360">
    <property type="entry name" value="Glyas_Fos-R_dOase_dom"/>
</dbReference>
<keyword evidence="3" id="KW-1185">Reference proteome</keyword>
<organism evidence="2 3">
    <name type="scientific">Corynebacterium variabile</name>
    <dbReference type="NCBI Taxonomy" id="1727"/>
    <lineage>
        <taxon>Bacteria</taxon>
        <taxon>Bacillati</taxon>
        <taxon>Actinomycetota</taxon>
        <taxon>Actinomycetes</taxon>
        <taxon>Mycobacteriales</taxon>
        <taxon>Corynebacteriaceae</taxon>
        <taxon>Corynebacterium</taxon>
    </lineage>
</organism>
<reference evidence="3" key="1">
    <citation type="submission" date="2015-11" db="EMBL/GenBank/DDBJ databases">
        <authorList>
            <person name="Dugat-Bony E."/>
        </authorList>
    </citation>
    <scope>NUCLEOTIDE SEQUENCE [LARGE SCALE GENOMIC DNA]</scope>
    <source>
        <strain evidence="3">Mu292</strain>
    </source>
</reference>
<evidence type="ECO:0000259" key="1">
    <source>
        <dbReference type="PROSITE" id="PS51819"/>
    </source>
</evidence>
<dbReference type="Gene3D" id="3.10.180.10">
    <property type="entry name" value="2,3-Dihydroxybiphenyl 1,2-Dioxygenase, domain 1"/>
    <property type="match status" value="1"/>
</dbReference>
<name>A0A0X2NN75_9CORY</name>
<dbReference type="CDD" id="cd08351">
    <property type="entry name" value="ChaP_like"/>
    <property type="match status" value="1"/>
</dbReference>
<accession>A0A0X2NN75</accession>